<dbReference type="PROSITE" id="PS00356">
    <property type="entry name" value="HTH_LACI_1"/>
    <property type="match status" value="1"/>
</dbReference>
<dbReference type="CDD" id="cd01392">
    <property type="entry name" value="HTH_LacI"/>
    <property type="match status" value="1"/>
</dbReference>
<evidence type="ECO:0000313" key="6">
    <source>
        <dbReference type="Proteomes" id="UP000609346"/>
    </source>
</evidence>
<comment type="caution">
    <text evidence="5">The sequence shown here is derived from an EMBL/GenBank/DDBJ whole genome shotgun (WGS) entry which is preliminary data.</text>
</comment>
<evidence type="ECO:0000256" key="3">
    <source>
        <dbReference type="ARBA" id="ARBA00023163"/>
    </source>
</evidence>
<reference evidence="5 6" key="1">
    <citation type="submission" date="2020-09" db="EMBL/GenBank/DDBJ databases">
        <title>Paenibacillus sp. strain PR3 16S rRNA gene Genome sequencing and assembly.</title>
        <authorList>
            <person name="Kim J."/>
        </authorList>
    </citation>
    <scope>NUCLEOTIDE SEQUENCE [LARGE SCALE GENOMIC DNA]</scope>
    <source>
        <strain evidence="5 6">PR3</strain>
    </source>
</reference>
<dbReference type="SMART" id="SM00354">
    <property type="entry name" value="HTH_LACI"/>
    <property type="match status" value="1"/>
</dbReference>
<protein>
    <submittedName>
        <fullName evidence="5">LacI family DNA-binding transcriptional regulator</fullName>
    </submittedName>
</protein>
<organism evidence="5 6">
    <name type="scientific">Paenibacillus terricola</name>
    <dbReference type="NCBI Taxonomy" id="2763503"/>
    <lineage>
        <taxon>Bacteria</taxon>
        <taxon>Bacillati</taxon>
        <taxon>Bacillota</taxon>
        <taxon>Bacilli</taxon>
        <taxon>Bacillales</taxon>
        <taxon>Paenibacillaceae</taxon>
        <taxon>Paenibacillus</taxon>
    </lineage>
</organism>
<dbReference type="RefSeq" id="WP_191204523.1">
    <property type="nucleotide sequence ID" value="NZ_JACXZA010000003.1"/>
</dbReference>
<dbReference type="SUPFAM" id="SSF53822">
    <property type="entry name" value="Periplasmic binding protein-like I"/>
    <property type="match status" value="1"/>
</dbReference>
<proteinExistence type="predicted"/>
<sequence>MKNTTIYDIAREAEVSVSTVSRVLNDTAPVKASTRDKIMKVIEKHKFQPNALARSLIKKETGTIAMIVPDITNPFFPEVFYGANQEARDKGYTFFLCNTSGDDDRESEYLTILREKRVDGIIFIGGRINLANCPPELVQEVQEAAETIPVVLVNGNLAKTKFHRVYSDEAVGAALATQHLIDLGHRDIAFIGGLDFMTTTIQKVKAVKKTLEDQQLTLRKEWIQYGEFSIQAGRDLMNKLLDDSEHRPTAVLCVNDFTAIGAIKAASERGLHVPEDISIVGFDDSPLSTAVIPELTTVTQNTHELGKYAVERIFQINNGMPTKRTTVLTPKLIVRQSSGPAPVKRK</sequence>
<dbReference type="InterPro" id="IPR010982">
    <property type="entry name" value="Lambda_DNA-bd_dom_sf"/>
</dbReference>
<dbReference type="PROSITE" id="PS50932">
    <property type="entry name" value="HTH_LACI_2"/>
    <property type="match status" value="1"/>
</dbReference>
<dbReference type="InterPro" id="IPR028082">
    <property type="entry name" value="Peripla_BP_I"/>
</dbReference>
<dbReference type="CDD" id="cd06267">
    <property type="entry name" value="PBP1_LacI_sugar_binding-like"/>
    <property type="match status" value="1"/>
</dbReference>
<keyword evidence="2 5" id="KW-0238">DNA-binding</keyword>
<keyword evidence="3" id="KW-0804">Transcription</keyword>
<dbReference type="PANTHER" id="PTHR30146:SF109">
    <property type="entry name" value="HTH-TYPE TRANSCRIPTIONAL REGULATOR GALS"/>
    <property type="match status" value="1"/>
</dbReference>
<dbReference type="SUPFAM" id="SSF47413">
    <property type="entry name" value="lambda repressor-like DNA-binding domains"/>
    <property type="match status" value="1"/>
</dbReference>
<evidence type="ECO:0000313" key="5">
    <source>
        <dbReference type="EMBL" id="MBD3919693.1"/>
    </source>
</evidence>
<dbReference type="GO" id="GO:0003677">
    <property type="term" value="F:DNA binding"/>
    <property type="evidence" value="ECO:0007669"/>
    <property type="project" value="UniProtKB-KW"/>
</dbReference>
<evidence type="ECO:0000256" key="1">
    <source>
        <dbReference type="ARBA" id="ARBA00023015"/>
    </source>
</evidence>
<dbReference type="PANTHER" id="PTHR30146">
    <property type="entry name" value="LACI-RELATED TRANSCRIPTIONAL REPRESSOR"/>
    <property type="match status" value="1"/>
</dbReference>
<evidence type="ECO:0000256" key="2">
    <source>
        <dbReference type="ARBA" id="ARBA00023125"/>
    </source>
</evidence>
<dbReference type="InterPro" id="IPR000843">
    <property type="entry name" value="HTH_LacI"/>
</dbReference>
<dbReference type="Gene3D" id="1.10.260.40">
    <property type="entry name" value="lambda repressor-like DNA-binding domains"/>
    <property type="match status" value="1"/>
</dbReference>
<dbReference type="EMBL" id="JACXZA010000003">
    <property type="protein sequence ID" value="MBD3919693.1"/>
    <property type="molecule type" value="Genomic_DNA"/>
</dbReference>
<evidence type="ECO:0000259" key="4">
    <source>
        <dbReference type="PROSITE" id="PS50932"/>
    </source>
</evidence>
<keyword evidence="6" id="KW-1185">Reference proteome</keyword>
<dbReference type="InterPro" id="IPR046335">
    <property type="entry name" value="LacI/GalR-like_sensor"/>
</dbReference>
<name>A0ABR8MUQ2_9BACL</name>
<dbReference type="PRINTS" id="PR00036">
    <property type="entry name" value="HTHLACI"/>
</dbReference>
<feature type="domain" description="HTH lacI-type" evidence="4">
    <location>
        <begin position="4"/>
        <end position="58"/>
    </location>
</feature>
<dbReference type="Gene3D" id="3.40.50.2300">
    <property type="match status" value="2"/>
</dbReference>
<accession>A0ABR8MUQ2</accession>
<dbReference type="Proteomes" id="UP000609346">
    <property type="component" value="Unassembled WGS sequence"/>
</dbReference>
<dbReference type="Pfam" id="PF13377">
    <property type="entry name" value="Peripla_BP_3"/>
    <property type="match status" value="1"/>
</dbReference>
<keyword evidence="1" id="KW-0805">Transcription regulation</keyword>
<gene>
    <name evidence="5" type="ORF">H8B09_13090</name>
</gene>
<dbReference type="Pfam" id="PF00356">
    <property type="entry name" value="LacI"/>
    <property type="match status" value="1"/>
</dbReference>